<dbReference type="Gene3D" id="3.30.750.24">
    <property type="entry name" value="STAS domain"/>
    <property type="match status" value="1"/>
</dbReference>
<dbReference type="PANTHER" id="PTHR33495:SF2">
    <property type="entry name" value="ANTI-SIGMA FACTOR ANTAGONIST TM_1081-RELATED"/>
    <property type="match status" value="1"/>
</dbReference>
<dbReference type="InterPro" id="IPR002645">
    <property type="entry name" value="STAS_dom"/>
</dbReference>
<dbReference type="EMBL" id="CP003221">
    <property type="protein sequence ID" value="EGJ50723.1"/>
    <property type="molecule type" value="Genomic_DNA"/>
</dbReference>
<dbReference type="InterPro" id="IPR003658">
    <property type="entry name" value="Anti-sigma_ant"/>
</dbReference>
<keyword evidence="5" id="KW-1185">Reference proteome</keyword>
<dbReference type="RefSeq" id="WP_014260425.1">
    <property type="nucleotide sequence ID" value="NC_016629.1"/>
</dbReference>
<dbReference type="SUPFAM" id="SSF52091">
    <property type="entry name" value="SpoIIaa-like"/>
    <property type="match status" value="1"/>
</dbReference>
<dbReference type="Proteomes" id="UP000007844">
    <property type="component" value="Chromosome"/>
</dbReference>
<organism evidence="4 5">
    <name type="scientific">Desulfocurvibacter africanus subsp. africanus str. Walvis Bay</name>
    <dbReference type="NCBI Taxonomy" id="690850"/>
    <lineage>
        <taxon>Bacteria</taxon>
        <taxon>Pseudomonadati</taxon>
        <taxon>Thermodesulfobacteriota</taxon>
        <taxon>Desulfovibrionia</taxon>
        <taxon>Desulfovibrionales</taxon>
        <taxon>Desulfovibrionaceae</taxon>
        <taxon>Desulfocurvibacter</taxon>
    </lineage>
</organism>
<evidence type="ECO:0000256" key="1">
    <source>
        <dbReference type="ARBA" id="ARBA00009013"/>
    </source>
</evidence>
<dbReference type="PANTHER" id="PTHR33495">
    <property type="entry name" value="ANTI-SIGMA FACTOR ANTAGONIST TM_1081-RELATED-RELATED"/>
    <property type="match status" value="1"/>
</dbReference>
<dbReference type="NCBIfam" id="TIGR00377">
    <property type="entry name" value="ant_ant_sig"/>
    <property type="match status" value="1"/>
</dbReference>
<gene>
    <name evidence="4" type="ORF">Desaf_2399</name>
</gene>
<evidence type="ECO:0000313" key="5">
    <source>
        <dbReference type="Proteomes" id="UP000007844"/>
    </source>
</evidence>
<evidence type="ECO:0000256" key="2">
    <source>
        <dbReference type="RuleBase" id="RU003749"/>
    </source>
</evidence>
<dbReference type="PROSITE" id="PS50801">
    <property type="entry name" value="STAS"/>
    <property type="match status" value="1"/>
</dbReference>
<dbReference type="HOGENOM" id="CLU_115403_7_1_7"/>
<dbReference type="KEGG" id="daf:Desaf_2399"/>
<name>F3YYG9_DESAF</name>
<dbReference type="InterPro" id="IPR036513">
    <property type="entry name" value="STAS_dom_sf"/>
</dbReference>
<dbReference type="GO" id="GO:0043856">
    <property type="term" value="F:anti-sigma factor antagonist activity"/>
    <property type="evidence" value="ECO:0007669"/>
    <property type="project" value="InterPro"/>
</dbReference>
<evidence type="ECO:0000259" key="3">
    <source>
        <dbReference type="PROSITE" id="PS50801"/>
    </source>
</evidence>
<dbReference type="eggNOG" id="COG1366">
    <property type="taxonomic scope" value="Bacteria"/>
</dbReference>
<proteinExistence type="inferred from homology"/>
<dbReference type="Pfam" id="PF01740">
    <property type="entry name" value="STAS"/>
    <property type="match status" value="1"/>
</dbReference>
<feature type="domain" description="STAS" evidence="3">
    <location>
        <begin position="2"/>
        <end position="113"/>
    </location>
</feature>
<dbReference type="AlphaFoldDB" id="F3YYG9"/>
<protein>
    <recommendedName>
        <fullName evidence="2">Anti-sigma factor antagonist</fullName>
    </recommendedName>
</protein>
<reference evidence="4 5" key="1">
    <citation type="journal article" date="2011" name="J. Bacteriol.">
        <title>Genome sequence of the mercury-methylating and pleomorphic Desulfovibrio africanus Strain Walvis Bay.</title>
        <authorList>
            <person name="Brown S.D."/>
            <person name="Wall J.D."/>
            <person name="Kucken A.M."/>
            <person name="Gilmour C.C."/>
            <person name="Podar M."/>
            <person name="Brandt C.C."/>
            <person name="Teshima H."/>
            <person name="Detter J.C."/>
            <person name="Han C.S."/>
            <person name="Land M.L."/>
            <person name="Lucas S."/>
            <person name="Han J."/>
            <person name="Pennacchio L."/>
            <person name="Nolan M."/>
            <person name="Pitluck S."/>
            <person name="Woyke T."/>
            <person name="Goodwin L."/>
            <person name="Palumbo A.V."/>
            <person name="Elias D.A."/>
        </authorList>
    </citation>
    <scope>NUCLEOTIDE SEQUENCE [LARGE SCALE GENOMIC DNA]</scope>
    <source>
        <strain evidence="4 5">Walvis Bay</strain>
    </source>
</reference>
<sequence>MEEFRVDTIGEARVIRFAGEITMDNAQELKNRGRQVVEGQGRAVVMDLSKVTFIDSSGIGFLIVLKSRCDEAGKRFALLSPSVQVRKTLRLVQLDAIFPVAANEGDMARILSL</sequence>
<dbReference type="CDD" id="cd07043">
    <property type="entry name" value="STAS_anti-anti-sigma_factors"/>
    <property type="match status" value="1"/>
</dbReference>
<evidence type="ECO:0000313" key="4">
    <source>
        <dbReference type="EMBL" id="EGJ50723.1"/>
    </source>
</evidence>
<comment type="similarity">
    <text evidence="1 2">Belongs to the anti-sigma-factor antagonist family.</text>
</comment>
<dbReference type="STRING" id="690850.Desaf_2399"/>
<accession>F3YYG9</accession>